<accession>A0A516V1W0</accession>
<dbReference type="RefSeq" id="WP_143878039.1">
    <property type="nucleotide sequence ID" value="NZ_BAABLZ010000002.1"/>
</dbReference>
<dbReference type="InterPro" id="IPR013783">
    <property type="entry name" value="Ig-like_fold"/>
</dbReference>
<comment type="subcellular location">
    <subcellularLocation>
        <location evidence="1">Secreted</location>
    </subcellularLocation>
</comment>
<dbReference type="SUPFAM" id="SSF53187">
    <property type="entry name" value="Zn-dependent exopeptidases"/>
    <property type="match status" value="1"/>
</dbReference>
<gene>
    <name evidence="5" type="ORF">FNZ56_00795</name>
</gene>
<evidence type="ECO:0000256" key="2">
    <source>
        <dbReference type="ARBA" id="ARBA00022525"/>
    </source>
</evidence>
<dbReference type="InterPro" id="IPR036116">
    <property type="entry name" value="FN3_sf"/>
</dbReference>
<dbReference type="InterPro" id="IPR045175">
    <property type="entry name" value="M28_fam"/>
</dbReference>
<dbReference type="OrthoDB" id="9787436at2"/>
<protein>
    <submittedName>
        <fullName evidence="5">M20/M25/M40 family metallo-hydrolase</fullName>
    </submittedName>
</protein>
<sequence>MRRIAIAGIALLASLPVLAADAPKPVRHPELDAIAAAVSPKSLREFDAALVGFGTRQTLSDTKSDTRGIGAARRWVKSQFESFSTDCGGCLEVVTPSQVFTGKRTPPQGVEVMDVVAIQRGTSDPDRVVVITGHLDSRCTDVMDIECDAPGANDDASGVSALLEAARVLSRHKFAATIVYSADSGEEQGLYGGKVIAQYAVDHGWKVEANLNNDIVGSPLGGDGQRDANSVRVFSEGTKTNETAEQADYRRYHGGEVDSPSRNIARFMQSLAERHLGDFRVRMVYRTDRYGRGGDQVEFLSQGFPAVRVTESHEDYTHQHQDLRTEGGVRYGDTIDHVDFDYLANVTRLDAITLAALANAPAPPDGIEIKGQLDYDTTLSWQASPGATAYRAWWRDTTAAQWQSSRDAGNATSIVLKGVNIDDWFFGVSAVGADGWESPVAFPGFAGSFTRSPPPDANPPAK</sequence>
<proteinExistence type="predicted"/>
<dbReference type="Gene3D" id="2.60.40.10">
    <property type="entry name" value="Immunoglobulins"/>
    <property type="match status" value="1"/>
</dbReference>
<dbReference type="AlphaFoldDB" id="A0A516V1W0"/>
<keyword evidence="5" id="KW-0378">Hydrolase</keyword>
<dbReference type="Gene3D" id="3.40.630.10">
    <property type="entry name" value="Zn peptidases"/>
    <property type="match status" value="1"/>
</dbReference>
<dbReference type="Pfam" id="PF04389">
    <property type="entry name" value="Peptidase_M28"/>
    <property type="match status" value="1"/>
</dbReference>
<keyword evidence="3" id="KW-0732">Signal</keyword>
<keyword evidence="6" id="KW-1185">Reference proteome</keyword>
<feature type="domain" description="Peptidase M28" evidence="4">
    <location>
        <begin position="115"/>
        <end position="322"/>
    </location>
</feature>
<dbReference type="GO" id="GO:0005576">
    <property type="term" value="C:extracellular region"/>
    <property type="evidence" value="ECO:0007669"/>
    <property type="project" value="UniProtKB-SubCell"/>
</dbReference>
<feature type="signal peptide" evidence="3">
    <location>
        <begin position="1"/>
        <end position="19"/>
    </location>
</feature>
<dbReference type="Proteomes" id="UP000315891">
    <property type="component" value="Chromosome"/>
</dbReference>
<dbReference type="InterPro" id="IPR007484">
    <property type="entry name" value="Peptidase_M28"/>
</dbReference>
<dbReference type="GO" id="GO:0006508">
    <property type="term" value="P:proteolysis"/>
    <property type="evidence" value="ECO:0007669"/>
    <property type="project" value="InterPro"/>
</dbReference>
<dbReference type="EMBL" id="CP041742">
    <property type="protein sequence ID" value="QDQ72523.1"/>
    <property type="molecule type" value="Genomic_DNA"/>
</dbReference>
<dbReference type="PANTHER" id="PTHR12147">
    <property type="entry name" value="METALLOPEPTIDASE M28 FAMILY MEMBER"/>
    <property type="match status" value="1"/>
</dbReference>
<dbReference type="GO" id="GO:0008235">
    <property type="term" value="F:metalloexopeptidase activity"/>
    <property type="evidence" value="ECO:0007669"/>
    <property type="project" value="InterPro"/>
</dbReference>
<reference evidence="5 6" key="1">
    <citation type="submission" date="2019-07" db="EMBL/GenBank/DDBJ databases">
        <title>Lysobacter weifangensis sp. nov., isolated from bensulfuron-methyl contaminated farmland soil.</title>
        <authorList>
            <person name="Zhao H."/>
        </authorList>
    </citation>
    <scope>NUCLEOTIDE SEQUENCE [LARGE SCALE GENOMIC DNA]</scope>
    <source>
        <strain evidence="5 6">CC-Bw-6</strain>
    </source>
</reference>
<dbReference type="SUPFAM" id="SSF49265">
    <property type="entry name" value="Fibronectin type III"/>
    <property type="match status" value="1"/>
</dbReference>
<evidence type="ECO:0000313" key="6">
    <source>
        <dbReference type="Proteomes" id="UP000315891"/>
    </source>
</evidence>
<organism evidence="5 6">
    <name type="scientific">Pseudoluteimonas lycopersici</name>
    <dbReference type="NCBI Taxonomy" id="1324796"/>
    <lineage>
        <taxon>Bacteria</taxon>
        <taxon>Pseudomonadati</taxon>
        <taxon>Pseudomonadota</taxon>
        <taxon>Gammaproteobacteria</taxon>
        <taxon>Lysobacterales</taxon>
        <taxon>Lysobacteraceae</taxon>
        <taxon>Pseudoluteimonas</taxon>
    </lineage>
</organism>
<evidence type="ECO:0000313" key="5">
    <source>
        <dbReference type="EMBL" id="QDQ72523.1"/>
    </source>
</evidence>
<evidence type="ECO:0000256" key="3">
    <source>
        <dbReference type="SAM" id="SignalP"/>
    </source>
</evidence>
<keyword evidence="2" id="KW-0964">Secreted</keyword>
<name>A0A516V1W0_9GAMM</name>
<evidence type="ECO:0000256" key="1">
    <source>
        <dbReference type="ARBA" id="ARBA00004613"/>
    </source>
</evidence>
<feature type="chain" id="PRO_5021930614" evidence="3">
    <location>
        <begin position="20"/>
        <end position="462"/>
    </location>
</feature>
<dbReference type="PANTHER" id="PTHR12147:SF26">
    <property type="entry name" value="PEPTIDASE M28 DOMAIN-CONTAINING PROTEIN"/>
    <property type="match status" value="1"/>
</dbReference>
<evidence type="ECO:0000259" key="4">
    <source>
        <dbReference type="Pfam" id="PF04389"/>
    </source>
</evidence>